<keyword evidence="2" id="KW-0812">Transmembrane</keyword>
<sequence>MAAKGSLDGYDLSLKASASGKEIPDVAVDLVGKGDLEQIDLSKLSIDSLGGNVSGQVMANWAAPVNWQGDINLTNIQPGLQWPDAEGNISGTLLPRAL</sequence>
<accession>A0A090SVG4</accession>
<dbReference type="EMBL" id="BBMR01000020">
    <property type="protein sequence ID" value="GAL23317.1"/>
    <property type="molecule type" value="Genomic_DNA"/>
</dbReference>
<keyword evidence="6" id="KW-1185">Reference proteome</keyword>
<dbReference type="PANTHER" id="PTHR36985">
    <property type="entry name" value="TRANSLOCATION AND ASSEMBLY MODULE SUBUNIT TAMB"/>
    <property type="match status" value="1"/>
</dbReference>
<evidence type="ECO:0000313" key="5">
    <source>
        <dbReference type="EMBL" id="GAL23317.1"/>
    </source>
</evidence>
<comment type="subcellular location">
    <subcellularLocation>
        <location evidence="1">Membrane</location>
        <topology evidence="1">Single-pass membrane protein</topology>
    </subcellularLocation>
</comment>
<dbReference type="AlphaFoldDB" id="A0A090SVG4"/>
<reference evidence="5 6" key="1">
    <citation type="submission" date="2014-09" db="EMBL/GenBank/DDBJ databases">
        <title>Vibrio maritimus JCM 19235. (C45) whole genome shotgun sequence.</title>
        <authorList>
            <person name="Sawabe T."/>
            <person name="Meirelles P."/>
            <person name="Nakanishi M."/>
            <person name="Sayaka M."/>
            <person name="Hattori M."/>
            <person name="Ohkuma M."/>
        </authorList>
    </citation>
    <scope>NUCLEOTIDE SEQUENCE [LARGE SCALE GENOMIC DNA]</scope>
    <source>
        <strain evidence="6">JCM19235</strain>
    </source>
</reference>
<evidence type="ECO:0000256" key="1">
    <source>
        <dbReference type="ARBA" id="ARBA00004167"/>
    </source>
</evidence>
<dbReference type="GO" id="GO:0009306">
    <property type="term" value="P:protein secretion"/>
    <property type="evidence" value="ECO:0007669"/>
    <property type="project" value="TreeGrafter"/>
</dbReference>
<proteinExistence type="predicted"/>
<reference evidence="5 6" key="2">
    <citation type="submission" date="2014-09" db="EMBL/GenBank/DDBJ databases">
        <authorList>
            <consortium name="NBRP consortium"/>
            <person name="Sawabe T."/>
            <person name="Meirelles P."/>
            <person name="Nakanishi M."/>
            <person name="Sayaka M."/>
            <person name="Hattori M."/>
            <person name="Ohkuma M."/>
        </authorList>
    </citation>
    <scope>NUCLEOTIDE SEQUENCE [LARGE SCALE GENOMIC DNA]</scope>
    <source>
        <strain evidence="6">JCM19235</strain>
    </source>
</reference>
<organism evidence="5 6">
    <name type="scientific">Vibrio maritimus</name>
    <dbReference type="NCBI Taxonomy" id="990268"/>
    <lineage>
        <taxon>Bacteria</taxon>
        <taxon>Pseudomonadati</taxon>
        <taxon>Pseudomonadota</taxon>
        <taxon>Gammaproteobacteria</taxon>
        <taxon>Vibrionales</taxon>
        <taxon>Vibrionaceae</taxon>
        <taxon>Vibrio</taxon>
    </lineage>
</organism>
<evidence type="ECO:0000256" key="4">
    <source>
        <dbReference type="ARBA" id="ARBA00023136"/>
    </source>
</evidence>
<dbReference type="PANTHER" id="PTHR36985:SF1">
    <property type="entry name" value="TRANSLOCATION AND ASSEMBLY MODULE SUBUNIT TAMB"/>
    <property type="match status" value="1"/>
</dbReference>
<dbReference type="Proteomes" id="UP000029228">
    <property type="component" value="Unassembled WGS sequence"/>
</dbReference>
<evidence type="ECO:0000256" key="3">
    <source>
        <dbReference type="ARBA" id="ARBA00022989"/>
    </source>
</evidence>
<comment type="caution">
    <text evidence="5">The sequence shown here is derived from an EMBL/GenBank/DDBJ whole genome shotgun (WGS) entry which is preliminary data.</text>
</comment>
<name>A0A090SVG4_9VIBR</name>
<protein>
    <submittedName>
        <fullName evidence="5">Uncharacterized protein YtfN</fullName>
    </submittedName>
</protein>
<keyword evidence="3" id="KW-1133">Transmembrane helix</keyword>
<dbReference type="GO" id="GO:0005886">
    <property type="term" value="C:plasma membrane"/>
    <property type="evidence" value="ECO:0007669"/>
    <property type="project" value="TreeGrafter"/>
</dbReference>
<keyword evidence="4" id="KW-0472">Membrane</keyword>
<evidence type="ECO:0000256" key="2">
    <source>
        <dbReference type="ARBA" id="ARBA00022692"/>
    </source>
</evidence>
<gene>
    <name evidence="5" type="ORF">JCM19235_114</name>
</gene>
<evidence type="ECO:0000313" key="6">
    <source>
        <dbReference type="Proteomes" id="UP000029228"/>
    </source>
</evidence>
<dbReference type="GO" id="GO:0097347">
    <property type="term" value="C:TAM protein secretion complex"/>
    <property type="evidence" value="ECO:0007669"/>
    <property type="project" value="TreeGrafter"/>
</dbReference>
<dbReference type="STRING" id="990268.JCM19235_114"/>